<name>X1JI14_9ZZZZ</name>
<organism evidence="2">
    <name type="scientific">marine sediment metagenome</name>
    <dbReference type="NCBI Taxonomy" id="412755"/>
    <lineage>
        <taxon>unclassified sequences</taxon>
        <taxon>metagenomes</taxon>
        <taxon>ecological metagenomes</taxon>
    </lineage>
</organism>
<dbReference type="EMBL" id="BARU01033610">
    <property type="protein sequence ID" value="GAH69383.1"/>
    <property type="molecule type" value="Genomic_DNA"/>
</dbReference>
<evidence type="ECO:0000313" key="2">
    <source>
        <dbReference type="EMBL" id="GAH69383.1"/>
    </source>
</evidence>
<dbReference type="SUPFAM" id="SSF55729">
    <property type="entry name" value="Acyl-CoA N-acyltransferases (Nat)"/>
    <property type="match status" value="1"/>
</dbReference>
<sequence>GSIIGMITVGNKNGKGMIGLIAVDSRVRGRGFGTVLIKAAKSWFISRGYQIGMVVTQRKNKAACNHFEKCGFYVREVENFYHFWL</sequence>
<dbReference type="AlphaFoldDB" id="X1JI14"/>
<dbReference type="Pfam" id="PF00583">
    <property type="entry name" value="Acetyltransf_1"/>
    <property type="match status" value="1"/>
</dbReference>
<accession>X1JI14</accession>
<evidence type="ECO:0000259" key="1">
    <source>
        <dbReference type="PROSITE" id="PS51186"/>
    </source>
</evidence>
<comment type="caution">
    <text evidence="2">The sequence shown here is derived from an EMBL/GenBank/DDBJ whole genome shotgun (WGS) entry which is preliminary data.</text>
</comment>
<feature type="non-terminal residue" evidence="2">
    <location>
        <position position="1"/>
    </location>
</feature>
<gene>
    <name evidence="2" type="ORF">S03H2_52857</name>
</gene>
<dbReference type="PROSITE" id="PS51186">
    <property type="entry name" value="GNAT"/>
    <property type="match status" value="1"/>
</dbReference>
<dbReference type="InterPro" id="IPR016181">
    <property type="entry name" value="Acyl_CoA_acyltransferase"/>
</dbReference>
<dbReference type="GO" id="GO:0016747">
    <property type="term" value="F:acyltransferase activity, transferring groups other than amino-acyl groups"/>
    <property type="evidence" value="ECO:0007669"/>
    <property type="project" value="InterPro"/>
</dbReference>
<dbReference type="InterPro" id="IPR000182">
    <property type="entry name" value="GNAT_dom"/>
</dbReference>
<proteinExistence type="predicted"/>
<reference evidence="2" key="1">
    <citation type="journal article" date="2014" name="Front. Microbiol.">
        <title>High frequency of phylogenetically diverse reductive dehalogenase-homologous genes in deep subseafloor sedimentary metagenomes.</title>
        <authorList>
            <person name="Kawai M."/>
            <person name="Futagami T."/>
            <person name="Toyoda A."/>
            <person name="Takaki Y."/>
            <person name="Nishi S."/>
            <person name="Hori S."/>
            <person name="Arai W."/>
            <person name="Tsubouchi T."/>
            <person name="Morono Y."/>
            <person name="Uchiyama I."/>
            <person name="Ito T."/>
            <person name="Fujiyama A."/>
            <person name="Inagaki F."/>
            <person name="Takami H."/>
        </authorList>
    </citation>
    <scope>NUCLEOTIDE SEQUENCE</scope>
    <source>
        <strain evidence="2">Expedition CK06-06</strain>
    </source>
</reference>
<feature type="domain" description="N-acetyltransferase" evidence="1">
    <location>
        <begin position="1"/>
        <end position="85"/>
    </location>
</feature>
<dbReference type="CDD" id="cd04301">
    <property type="entry name" value="NAT_SF"/>
    <property type="match status" value="1"/>
</dbReference>
<protein>
    <recommendedName>
        <fullName evidence="1">N-acetyltransferase domain-containing protein</fullName>
    </recommendedName>
</protein>
<dbReference type="Gene3D" id="3.40.630.30">
    <property type="match status" value="1"/>
</dbReference>